<proteinExistence type="predicted"/>
<keyword evidence="2" id="KW-1185">Reference proteome</keyword>
<evidence type="ECO:0000313" key="1">
    <source>
        <dbReference type="EMBL" id="KZP10782.1"/>
    </source>
</evidence>
<dbReference type="AlphaFoldDB" id="A0A165ZP99"/>
<dbReference type="EMBL" id="KV417674">
    <property type="protein sequence ID" value="KZP10782.1"/>
    <property type="molecule type" value="Genomic_DNA"/>
</dbReference>
<organism evidence="1 2">
    <name type="scientific">Athelia psychrophila</name>
    <dbReference type="NCBI Taxonomy" id="1759441"/>
    <lineage>
        <taxon>Eukaryota</taxon>
        <taxon>Fungi</taxon>
        <taxon>Dikarya</taxon>
        <taxon>Basidiomycota</taxon>
        <taxon>Agaricomycotina</taxon>
        <taxon>Agaricomycetes</taxon>
        <taxon>Agaricomycetidae</taxon>
        <taxon>Atheliales</taxon>
        <taxon>Atheliaceae</taxon>
        <taxon>Athelia</taxon>
    </lineage>
</organism>
<evidence type="ECO:0000313" key="2">
    <source>
        <dbReference type="Proteomes" id="UP000076532"/>
    </source>
</evidence>
<dbReference type="Proteomes" id="UP000076532">
    <property type="component" value="Unassembled WGS sequence"/>
</dbReference>
<name>A0A165ZP99_9AGAM</name>
<sequence length="114" mass="11930">MNTTSLRPAVISDQRLPMPGGLMLSSTGLGDCSRLDSPESLNQTPALKDRLDTCPKSSLTAAGIHPVTLRARLNSLLPAPGRPNATFLGPAPETLRIAGDEVLSESAADIHAFV</sequence>
<protein>
    <submittedName>
        <fullName evidence="1">Uncharacterized protein</fullName>
    </submittedName>
</protein>
<reference evidence="1 2" key="1">
    <citation type="journal article" date="2016" name="Mol. Biol. Evol.">
        <title>Comparative Genomics of Early-Diverging Mushroom-Forming Fungi Provides Insights into the Origins of Lignocellulose Decay Capabilities.</title>
        <authorList>
            <person name="Nagy L.G."/>
            <person name="Riley R."/>
            <person name="Tritt A."/>
            <person name="Adam C."/>
            <person name="Daum C."/>
            <person name="Floudas D."/>
            <person name="Sun H."/>
            <person name="Yadav J.S."/>
            <person name="Pangilinan J."/>
            <person name="Larsson K.H."/>
            <person name="Matsuura K."/>
            <person name="Barry K."/>
            <person name="Labutti K."/>
            <person name="Kuo R."/>
            <person name="Ohm R.A."/>
            <person name="Bhattacharya S.S."/>
            <person name="Shirouzu T."/>
            <person name="Yoshinaga Y."/>
            <person name="Martin F.M."/>
            <person name="Grigoriev I.V."/>
            <person name="Hibbett D.S."/>
        </authorList>
    </citation>
    <scope>NUCLEOTIDE SEQUENCE [LARGE SCALE GENOMIC DNA]</scope>
    <source>
        <strain evidence="1 2">CBS 109695</strain>
    </source>
</reference>
<feature type="non-terminal residue" evidence="1">
    <location>
        <position position="114"/>
    </location>
</feature>
<gene>
    <name evidence="1" type="ORF">FIBSPDRAFT_872335</name>
</gene>
<accession>A0A165ZP99</accession>